<dbReference type="Gene3D" id="3.90.70.10">
    <property type="entry name" value="Cysteine proteinases"/>
    <property type="match status" value="1"/>
</dbReference>
<dbReference type="PROSITE" id="PS00972">
    <property type="entry name" value="USP_1"/>
    <property type="match status" value="1"/>
</dbReference>
<feature type="transmembrane region" description="Helical" evidence="1">
    <location>
        <begin position="20"/>
        <end position="40"/>
    </location>
</feature>
<evidence type="ECO:0000313" key="3">
    <source>
        <dbReference type="EMBL" id="KAJ8315288.1"/>
    </source>
</evidence>
<keyword evidence="1" id="KW-0472">Membrane</keyword>
<evidence type="ECO:0000313" key="4">
    <source>
        <dbReference type="Proteomes" id="UP001217089"/>
    </source>
</evidence>
<dbReference type="InterPro" id="IPR028889">
    <property type="entry name" value="USP"/>
</dbReference>
<dbReference type="Pfam" id="PF00443">
    <property type="entry name" value="UCH"/>
    <property type="match status" value="1"/>
</dbReference>
<proteinExistence type="predicted"/>
<evidence type="ECO:0000259" key="2">
    <source>
        <dbReference type="PROSITE" id="PS50235"/>
    </source>
</evidence>
<gene>
    <name evidence="3" type="ORF">KUTeg_007438</name>
</gene>
<comment type="caution">
    <text evidence="3">The sequence shown here is derived from an EMBL/GenBank/DDBJ whole genome shotgun (WGS) entry which is preliminary data.</text>
</comment>
<accession>A0ABQ9FD97</accession>
<reference evidence="3 4" key="1">
    <citation type="submission" date="2022-12" db="EMBL/GenBank/DDBJ databases">
        <title>Chromosome-level genome of Tegillarca granosa.</title>
        <authorList>
            <person name="Kim J."/>
        </authorList>
    </citation>
    <scope>NUCLEOTIDE SEQUENCE [LARGE SCALE GENOMIC DNA]</scope>
    <source>
        <strain evidence="3">Teg-2019</strain>
        <tissue evidence="3">Adductor muscle</tissue>
    </source>
</reference>
<dbReference type="EMBL" id="JARBDR010000337">
    <property type="protein sequence ID" value="KAJ8315288.1"/>
    <property type="molecule type" value="Genomic_DNA"/>
</dbReference>
<evidence type="ECO:0000256" key="1">
    <source>
        <dbReference type="SAM" id="Phobius"/>
    </source>
</evidence>
<protein>
    <recommendedName>
        <fullName evidence="2">USP domain-containing protein</fullName>
    </recommendedName>
</protein>
<keyword evidence="1" id="KW-1133">Transmembrane helix</keyword>
<feature type="transmembrane region" description="Helical" evidence="1">
    <location>
        <begin position="52"/>
        <end position="72"/>
    </location>
</feature>
<dbReference type="InterPro" id="IPR050164">
    <property type="entry name" value="Peptidase_C19"/>
</dbReference>
<dbReference type="InterPro" id="IPR038765">
    <property type="entry name" value="Papain-like_cys_pep_sf"/>
</dbReference>
<dbReference type="SUPFAM" id="SSF54001">
    <property type="entry name" value="Cysteine proteinases"/>
    <property type="match status" value="1"/>
</dbReference>
<keyword evidence="4" id="KW-1185">Reference proteome</keyword>
<organism evidence="3 4">
    <name type="scientific">Tegillarca granosa</name>
    <name type="common">Malaysian cockle</name>
    <name type="synonym">Anadara granosa</name>
    <dbReference type="NCBI Taxonomy" id="220873"/>
    <lineage>
        <taxon>Eukaryota</taxon>
        <taxon>Metazoa</taxon>
        <taxon>Spiralia</taxon>
        <taxon>Lophotrochozoa</taxon>
        <taxon>Mollusca</taxon>
        <taxon>Bivalvia</taxon>
        <taxon>Autobranchia</taxon>
        <taxon>Pteriomorphia</taxon>
        <taxon>Arcoida</taxon>
        <taxon>Arcoidea</taxon>
        <taxon>Arcidae</taxon>
        <taxon>Tegillarca</taxon>
    </lineage>
</organism>
<dbReference type="PANTHER" id="PTHR24006">
    <property type="entry name" value="UBIQUITIN CARBOXYL-TERMINAL HYDROLASE"/>
    <property type="match status" value="1"/>
</dbReference>
<feature type="domain" description="USP" evidence="2">
    <location>
        <begin position="103"/>
        <end position="295"/>
    </location>
</feature>
<name>A0ABQ9FD97_TEGGR</name>
<dbReference type="PROSITE" id="PS50235">
    <property type="entry name" value="USP_3"/>
    <property type="match status" value="1"/>
</dbReference>
<sequence length="295" mass="34344">MSYESRTLFPYTTDVYQIDLLQLILSIVPRKICVSKFANFMKQFILINGRRIATFTFCTFGLYIVYATLRLYPPWRNRLKCASRPQETCSSLQHHLYWAPRPKGIPNLGNTCYMNSILQVFCWTPGLGQKLQDQLRSMKQREKTTKETQGSYFRQLFNMLRFNRNIELEKSMTEALLDLVCEVHGGGKNEVDIVSRKLPEAILNRARKVNQQFEGHHQQDSFEMFNTIVSAIEDEMLLVQPLSLELESSQSETVQIMNTCPVSHLYGGVFITVYSYDSCDHRDVVNQRFTSIVYR</sequence>
<dbReference type="Proteomes" id="UP001217089">
    <property type="component" value="Unassembled WGS sequence"/>
</dbReference>
<dbReference type="InterPro" id="IPR001394">
    <property type="entry name" value="Peptidase_C19_UCH"/>
</dbReference>
<keyword evidence="1" id="KW-0812">Transmembrane</keyword>
<dbReference type="InterPro" id="IPR018200">
    <property type="entry name" value="USP_CS"/>
</dbReference>